<gene>
    <name evidence="2" type="ORF">REISMN_08380</name>
    <name evidence="1" type="ORF">REISMN_08565</name>
</gene>
<sequence length="214" mass="25104">MKRCFIFCHGFGFDKNFWKNLTPYFLGEQCIYLDLGYFGEKFEPNLETNNVELIGIGHSLGLAKLLTLNKNFDYLIGLNSFINFLGNDQKLHLVRKYELQTLTDHFIASPINTLKNFYKRCGMFERERIANINKQIALNDLEFLYNEFYIPTEIRTLIIGSKNDVIVPPEILFDNFHIYPNINIQMMDMGMHLLGWLEAKSIYQRIMSFLNGTD</sequence>
<evidence type="ECO:0008006" key="4">
    <source>
        <dbReference type="Google" id="ProtNLM"/>
    </source>
</evidence>
<keyword evidence="3" id="KW-1185">Reference proteome</keyword>
<evidence type="ECO:0000313" key="2">
    <source>
        <dbReference type="EMBL" id="KDO02188.1"/>
    </source>
</evidence>
<keyword evidence="2" id="KW-0614">Plasmid</keyword>
<proteinExistence type="predicted"/>
<dbReference type="RefSeq" id="WP_037214579.1">
    <property type="nucleotide sequence ID" value="NZ_JFKF01000201.1"/>
</dbReference>
<name>A0A8E0WKC8_9RICK</name>
<geneLocation type="plasmid" evidence="2">
    <name>pREISMN_2</name>
</geneLocation>
<dbReference type="EMBL" id="JFKF01000201">
    <property type="protein sequence ID" value="KDO02188.1"/>
    <property type="molecule type" value="Genomic_DNA"/>
</dbReference>
<dbReference type="AlphaFoldDB" id="A0A8E0WKC8"/>
<dbReference type="EMBL" id="JFKF01000206">
    <property type="protein sequence ID" value="KDO02149.1"/>
    <property type="molecule type" value="Genomic_DNA"/>
</dbReference>
<comment type="caution">
    <text evidence="2">The sequence shown here is derived from an EMBL/GenBank/DDBJ whole genome shotgun (WGS) entry which is preliminary data.</text>
</comment>
<protein>
    <recommendedName>
        <fullName evidence="4">Alpha/beta hydrolase</fullName>
    </recommendedName>
</protein>
<reference evidence="2 3" key="1">
    <citation type="submission" date="2014-02" db="EMBL/GenBank/DDBJ databases">
        <title>Draft genome sequence of Rickettsia buchneri sp. nov. ISO7T.</title>
        <authorList>
            <person name="Felsheim R.F."/>
            <person name="Kurtti T.J."/>
            <person name="Munderloh U.G."/>
        </authorList>
    </citation>
    <scope>NUCLEOTIDE SEQUENCE [LARGE SCALE GENOMIC DNA]</scope>
    <source>
        <strain evidence="3">ISO7</strain>
        <plasmid evidence="2">pREISMN_2</plasmid>
    </source>
</reference>
<accession>A0A8E0WKC8</accession>
<dbReference type="SUPFAM" id="SSF53474">
    <property type="entry name" value="alpha/beta-Hydrolases"/>
    <property type="match status" value="1"/>
</dbReference>
<dbReference type="InterPro" id="IPR029058">
    <property type="entry name" value="AB_hydrolase_fold"/>
</dbReference>
<evidence type="ECO:0000313" key="3">
    <source>
        <dbReference type="Proteomes" id="UP000027161"/>
    </source>
</evidence>
<organism evidence="2 3">
    <name type="scientific">Rickettsia tamurae subsp. buchneri</name>
    <dbReference type="NCBI Taxonomy" id="1462938"/>
    <lineage>
        <taxon>Bacteria</taxon>
        <taxon>Pseudomonadati</taxon>
        <taxon>Pseudomonadota</taxon>
        <taxon>Alphaproteobacteria</taxon>
        <taxon>Rickettsiales</taxon>
        <taxon>Rickettsiaceae</taxon>
        <taxon>Rickettsieae</taxon>
        <taxon>Rickettsia</taxon>
        <taxon>spotted fever group</taxon>
    </lineage>
</organism>
<dbReference type="Proteomes" id="UP000027161">
    <property type="component" value="Unassembled WGS sequence"/>
</dbReference>
<dbReference type="Gene3D" id="3.40.50.1820">
    <property type="entry name" value="alpha/beta hydrolase"/>
    <property type="match status" value="1"/>
</dbReference>
<evidence type="ECO:0000313" key="1">
    <source>
        <dbReference type="EMBL" id="KDO02149.1"/>
    </source>
</evidence>